<organism evidence="1">
    <name type="scientific">Harvfovirus sp</name>
    <dbReference type="NCBI Taxonomy" id="2487768"/>
    <lineage>
        <taxon>Viruses</taxon>
        <taxon>Varidnaviria</taxon>
        <taxon>Bamfordvirae</taxon>
        <taxon>Nucleocytoviricota</taxon>
        <taxon>Megaviricetes</taxon>
        <taxon>Imitervirales</taxon>
        <taxon>Mimiviridae</taxon>
        <taxon>Klosneuvirinae</taxon>
    </lineage>
</organism>
<gene>
    <name evidence="1" type="ORF">Harvfovirus3_43</name>
</gene>
<evidence type="ECO:0000313" key="1">
    <source>
        <dbReference type="EMBL" id="AYV80598.1"/>
    </source>
</evidence>
<accession>A0A3G5A090</accession>
<dbReference type="EMBL" id="MK072245">
    <property type="protein sequence ID" value="AYV80598.1"/>
    <property type="molecule type" value="Genomic_DNA"/>
</dbReference>
<proteinExistence type="predicted"/>
<protein>
    <submittedName>
        <fullName evidence="1">Uncharacterized protein</fullName>
    </submittedName>
</protein>
<sequence length="189" mass="21398">MFSIQFFTDKILKYITICEVLSISTFLRGGEVMELEVLYATSFTPIGVSIGGKRYREPIPCNCSFCPNLCRLPLGFCSKECLGGDESKIVLYGREFTILERSCTHIHSKCPVAGCNSKRAVDFIDSKTQELFRHNEMIPYPPPQPFCEKHLPKCHCGNPVQTTSTVEKELKYPLSDDDLKLFSSKCFKC</sequence>
<name>A0A3G5A090_9VIRU</name>
<reference evidence="1" key="1">
    <citation type="submission" date="2018-10" db="EMBL/GenBank/DDBJ databases">
        <title>Hidden diversity of soil giant viruses.</title>
        <authorList>
            <person name="Schulz F."/>
            <person name="Alteio L."/>
            <person name="Goudeau D."/>
            <person name="Ryan E.M."/>
            <person name="Malmstrom R.R."/>
            <person name="Blanchard J."/>
            <person name="Woyke T."/>
        </authorList>
    </citation>
    <scope>NUCLEOTIDE SEQUENCE</scope>
    <source>
        <strain evidence="1">HAV1</strain>
    </source>
</reference>